<gene>
    <name evidence="2" type="ORF">BOTBODRAFT_67895</name>
</gene>
<dbReference type="AlphaFoldDB" id="A0A067M6W6"/>
<dbReference type="EMBL" id="KL198057">
    <property type="protein sequence ID" value="KDQ11523.1"/>
    <property type="molecule type" value="Genomic_DNA"/>
</dbReference>
<dbReference type="OrthoDB" id="265717at2759"/>
<accession>A0A067M6W6</accession>
<evidence type="ECO:0000259" key="1">
    <source>
        <dbReference type="PROSITE" id="PS50280"/>
    </source>
</evidence>
<feature type="domain" description="SET" evidence="1">
    <location>
        <begin position="64"/>
        <end position="208"/>
    </location>
</feature>
<keyword evidence="3" id="KW-1185">Reference proteome</keyword>
<dbReference type="InterPro" id="IPR053185">
    <property type="entry name" value="SET_domain_protein"/>
</dbReference>
<dbReference type="InterPro" id="IPR046341">
    <property type="entry name" value="SET_dom_sf"/>
</dbReference>
<dbReference type="SUPFAM" id="SSF82199">
    <property type="entry name" value="SET domain"/>
    <property type="match status" value="1"/>
</dbReference>
<organism evidence="2 3">
    <name type="scientific">Botryobasidium botryosum (strain FD-172 SS1)</name>
    <dbReference type="NCBI Taxonomy" id="930990"/>
    <lineage>
        <taxon>Eukaryota</taxon>
        <taxon>Fungi</taxon>
        <taxon>Dikarya</taxon>
        <taxon>Basidiomycota</taxon>
        <taxon>Agaricomycotina</taxon>
        <taxon>Agaricomycetes</taxon>
        <taxon>Cantharellales</taxon>
        <taxon>Botryobasidiaceae</taxon>
        <taxon>Botryobasidium</taxon>
    </lineage>
</organism>
<dbReference type="PANTHER" id="PTHR47332:SF4">
    <property type="entry name" value="SET DOMAIN-CONTAINING PROTEIN 5"/>
    <property type="match status" value="1"/>
</dbReference>
<sequence length="250" mass="27548">MRSPHEAPEDYVSTTLPFASPRDQYTPEQLAEGEAACMLPRGVRERALALPSFPHRLAIAPSECKFRIGPSPLGGLGMFATTDFAAGDIILDERPLLVTIQRLSAGSLGLLKEIVAQMPERSRTAYLGLANVKGNTCAPEVGILRTNAFGVDLPGCDETYAAVYEHASRCNHSCIPNAITVFHQLSFSSRLSACRPIRAGEEITVAYAQLYADRATRLQDLQRLYSFHCRCPSCSLWPRLPDRRLQSRDN</sequence>
<dbReference type="Pfam" id="PF00856">
    <property type="entry name" value="SET"/>
    <property type="match status" value="1"/>
</dbReference>
<name>A0A067M6W6_BOTB1</name>
<proteinExistence type="predicted"/>
<dbReference type="InParanoid" id="A0A067M6W6"/>
<protein>
    <recommendedName>
        <fullName evidence="1">SET domain-containing protein</fullName>
    </recommendedName>
</protein>
<dbReference type="PANTHER" id="PTHR47332">
    <property type="entry name" value="SET DOMAIN-CONTAINING PROTEIN 5"/>
    <property type="match status" value="1"/>
</dbReference>
<dbReference type="InterPro" id="IPR001214">
    <property type="entry name" value="SET_dom"/>
</dbReference>
<evidence type="ECO:0000313" key="3">
    <source>
        <dbReference type="Proteomes" id="UP000027195"/>
    </source>
</evidence>
<dbReference type="PROSITE" id="PS50280">
    <property type="entry name" value="SET"/>
    <property type="match status" value="1"/>
</dbReference>
<dbReference type="HOGENOM" id="CLU_1111227_0_0_1"/>
<dbReference type="CDD" id="cd20071">
    <property type="entry name" value="SET_SMYD"/>
    <property type="match status" value="1"/>
</dbReference>
<dbReference type="SMART" id="SM00317">
    <property type="entry name" value="SET"/>
    <property type="match status" value="1"/>
</dbReference>
<dbReference type="Gene3D" id="2.170.270.10">
    <property type="entry name" value="SET domain"/>
    <property type="match status" value="1"/>
</dbReference>
<evidence type="ECO:0000313" key="2">
    <source>
        <dbReference type="EMBL" id="KDQ11523.1"/>
    </source>
</evidence>
<dbReference type="Proteomes" id="UP000027195">
    <property type="component" value="Unassembled WGS sequence"/>
</dbReference>
<dbReference type="STRING" id="930990.A0A067M6W6"/>
<reference evidence="3" key="1">
    <citation type="journal article" date="2014" name="Proc. Natl. Acad. Sci. U.S.A.">
        <title>Extensive sampling of basidiomycete genomes demonstrates inadequacy of the white-rot/brown-rot paradigm for wood decay fungi.</title>
        <authorList>
            <person name="Riley R."/>
            <person name="Salamov A.A."/>
            <person name="Brown D.W."/>
            <person name="Nagy L.G."/>
            <person name="Floudas D."/>
            <person name="Held B.W."/>
            <person name="Levasseur A."/>
            <person name="Lombard V."/>
            <person name="Morin E."/>
            <person name="Otillar R."/>
            <person name="Lindquist E.A."/>
            <person name="Sun H."/>
            <person name="LaButti K.M."/>
            <person name="Schmutz J."/>
            <person name="Jabbour D."/>
            <person name="Luo H."/>
            <person name="Baker S.E."/>
            <person name="Pisabarro A.G."/>
            <person name="Walton J.D."/>
            <person name="Blanchette R.A."/>
            <person name="Henrissat B."/>
            <person name="Martin F."/>
            <person name="Cullen D."/>
            <person name="Hibbett D.S."/>
            <person name="Grigoriev I.V."/>
        </authorList>
    </citation>
    <scope>NUCLEOTIDE SEQUENCE [LARGE SCALE GENOMIC DNA]</scope>
    <source>
        <strain evidence="3">FD-172 SS1</strain>
    </source>
</reference>